<feature type="transmembrane region" description="Helical" evidence="5">
    <location>
        <begin position="76"/>
        <end position="94"/>
    </location>
</feature>
<evidence type="ECO:0000256" key="4">
    <source>
        <dbReference type="SAM" id="MobiDB-lite"/>
    </source>
</evidence>
<accession>A0A158B015</accession>
<dbReference type="NCBIfam" id="NF007256">
    <property type="entry name" value="PRK09705.1"/>
    <property type="match status" value="1"/>
</dbReference>
<organism evidence="7 8">
    <name type="scientific">Caballeronia hypogeia</name>
    <dbReference type="NCBI Taxonomy" id="1777140"/>
    <lineage>
        <taxon>Bacteria</taxon>
        <taxon>Pseudomonadati</taxon>
        <taxon>Pseudomonadota</taxon>
        <taxon>Betaproteobacteria</taxon>
        <taxon>Burkholderiales</taxon>
        <taxon>Burkholderiaceae</taxon>
        <taxon>Caballeronia</taxon>
    </lineage>
</organism>
<dbReference type="OrthoDB" id="5758872at2"/>
<name>A0A158B015_9BURK</name>
<evidence type="ECO:0000256" key="2">
    <source>
        <dbReference type="ARBA" id="ARBA00022989"/>
    </source>
</evidence>
<dbReference type="Pfam" id="PF07690">
    <property type="entry name" value="MFS_1"/>
    <property type="match status" value="1"/>
</dbReference>
<keyword evidence="1 5" id="KW-0812">Transmembrane</keyword>
<keyword evidence="2 5" id="KW-1133">Transmembrane helix</keyword>
<feature type="transmembrane region" description="Helical" evidence="5">
    <location>
        <begin position="302"/>
        <end position="324"/>
    </location>
</feature>
<dbReference type="GO" id="GO:0022857">
    <property type="term" value="F:transmembrane transporter activity"/>
    <property type="evidence" value="ECO:0007669"/>
    <property type="project" value="InterPro"/>
</dbReference>
<sequence length="437" mass="44481">MNSRTSNLVWLAVIVAIGLNLRPLLTSVSPLMGVILPATGLSFRGASMLTGLPVIAMGVCAFGASALSRAIGDGRGVALGLLAIVVACAGRLFAGNAAALIASAAVAGTGVAVIQALLPGIMKTRFATRLPFAMGLYSASIMAGGGLGASVTTGVASRVSWQAGLALWALPALVALAVWMLLMRADALPHAASTQRAAKAPSLFLNRRAWALGIFFGLVNGGYTSIVAWLPAYYQQLGRGVAESGALLAMLTVFQASAALLLPMAASRFGRGKDRRPWLALGLVAQLAGFGMLLYAPLAAPLAVVALLGGGLGGVFALTLVLTLDHADDHALAGRLVAFVQGVGFVIAALAPVVAGVVRDVSGGFSMSWMMLAASLVAMIALNLVFGPRSYVRAMHPHGDAAGALNAPRDTRRTRRADPSSATRGTGGDNGRSSPLP</sequence>
<evidence type="ECO:0000313" key="7">
    <source>
        <dbReference type="EMBL" id="SAK63578.1"/>
    </source>
</evidence>
<dbReference type="PANTHER" id="PTHR23523:SF1">
    <property type="entry name" value="CYANATE TRANSPORT PROTEIN CYNX"/>
    <property type="match status" value="1"/>
</dbReference>
<dbReference type="RefSeq" id="WP_061168218.1">
    <property type="nucleotide sequence ID" value="NZ_FCOA02000008.1"/>
</dbReference>
<dbReference type="InterPro" id="IPR020846">
    <property type="entry name" value="MFS_dom"/>
</dbReference>
<gene>
    <name evidence="7" type="ORF">AWB79_03024</name>
</gene>
<dbReference type="Gene3D" id="1.20.1250.20">
    <property type="entry name" value="MFS general substrate transporter like domains"/>
    <property type="match status" value="1"/>
</dbReference>
<feature type="transmembrane region" description="Helical" evidence="5">
    <location>
        <begin position="336"/>
        <end position="355"/>
    </location>
</feature>
<evidence type="ECO:0000313" key="8">
    <source>
        <dbReference type="Proteomes" id="UP000054851"/>
    </source>
</evidence>
<keyword evidence="3 5" id="KW-0472">Membrane</keyword>
<feature type="transmembrane region" description="Helical" evidence="5">
    <location>
        <begin position="246"/>
        <end position="266"/>
    </location>
</feature>
<dbReference type="EMBL" id="FCOA02000008">
    <property type="protein sequence ID" value="SAK63578.1"/>
    <property type="molecule type" value="Genomic_DNA"/>
</dbReference>
<feature type="transmembrane region" description="Helical" evidence="5">
    <location>
        <begin position="161"/>
        <end position="182"/>
    </location>
</feature>
<feature type="transmembrane region" description="Helical" evidence="5">
    <location>
        <begin position="278"/>
        <end position="296"/>
    </location>
</feature>
<feature type="transmembrane region" description="Helical" evidence="5">
    <location>
        <begin position="130"/>
        <end position="149"/>
    </location>
</feature>
<comment type="caution">
    <text evidence="7">The sequence shown here is derived from an EMBL/GenBank/DDBJ whole genome shotgun (WGS) entry which is preliminary data.</text>
</comment>
<dbReference type="PANTHER" id="PTHR23523">
    <property type="match status" value="1"/>
</dbReference>
<evidence type="ECO:0000259" key="6">
    <source>
        <dbReference type="PROSITE" id="PS50850"/>
    </source>
</evidence>
<dbReference type="InterPro" id="IPR052524">
    <property type="entry name" value="MFS_Cyanate_Porter"/>
</dbReference>
<feature type="transmembrane region" description="Helical" evidence="5">
    <location>
        <begin position="45"/>
        <end position="64"/>
    </location>
</feature>
<dbReference type="PROSITE" id="PS50850">
    <property type="entry name" value="MFS"/>
    <property type="match status" value="1"/>
</dbReference>
<evidence type="ECO:0000256" key="5">
    <source>
        <dbReference type="SAM" id="Phobius"/>
    </source>
</evidence>
<feature type="region of interest" description="Disordered" evidence="4">
    <location>
        <begin position="402"/>
        <end position="437"/>
    </location>
</feature>
<feature type="transmembrane region" description="Helical" evidence="5">
    <location>
        <begin position="367"/>
        <end position="386"/>
    </location>
</feature>
<protein>
    <submittedName>
        <fullName evidence="7">Major facilitator transporter</fullName>
    </submittedName>
</protein>
<dbReference type="AlphaFoldDB" id="A0A158B015"/>
<feature type="transmembrane region" description="Helical" evidence="5">
    <location>
        <begin position="100"/>
        <end position="118"/>
    </location>
</feature>
<reference evidence="7" key="1">
    <citation type="submission" date="2016-01" db="EMBL/GenBank/DDBJ databases">
        <authorList>
            <person name="Peeters C."/>
        </authorList>
    </citation>
    <scope>NUCLEOTIDE SEQUENCE</scope>
    <source>
        <strain evidence="7">LMG 29322</strain>
    </source>
</reference>
<feature type="domain" description="Major facilitator superfamily (MFS) profile" evidence="6">
    <location>
        <begin position="1"/>
        <end position="391"/>
    </location>
</feature>
<proteinExistence type="predicted"/>
<feature type="transmembrane region" description="Helical" evidence="5">
    <location>
        <begin position="7"/>
        <end position="25"/>
    </location>
</feature>
<keyword evidence="8" id="KW-1185">Reference proteome</keyword>
<dbReference type="SUPFAM" id="SSF103473">
    <property type="entry name" value="MFS general substrate transporter"/>
    <property type="match status" value="1"/>
</dbReference>
<feature type="transmembrane region" description="Helical" evidence="5">
    <location>
        <begin position="209"/>
        <end position="234"/>
    </location>
</feature>
<dbReference type="InterPro" id="IPR011701">
    <property type="entry name" value="MFS"/>
</dbReference>
<dbReference type="Proteomes" id="UP000054851">
    <property type="component" value="Unassembled WGS sequence"/>
</dbReference>
<dbReference type="InterPro" id="IPR036259">
    <property type="entry name" value="MFS_trans_sf"/>
</dbReference>
<evidence type="ECO:0000256" key="1">
    <source>
        <dbReference type="ARBA" id="ARBA00022692"/>
    </source>
</evidence>
<dbReference type="STRING" id="1777140.AWB79_03024"/>
<evidence type="ECO:0000256" key="3">
    <source>
        <dbReference type="ARBA" id="ARBA00023136"/>
    </source>
</evidence>